<organism evidence="1 2">
    <name type="scientific">Stenomitos frigidus ULC18</name>
    <dbReference type="NCBI Taxonomy" id="2107698"/>
    <lineage>
        <taxon>Bacteria</taxon>
        <taxon>Bacillati</taxon>
        <taxon>Cyanobacteriota</taxon>
        <taxon>Cyanophyceae</taxon>
        <taxon>Leptolyngbyales</taxon>
        <taxon>Leptolyngbyaceae</taxon>
        <taxon>Stenomitos</taxon>
    </lineage>
</organism>
<dbReference type="OrthoDB" id="517308at2"/>
<reference evidence="2" key="1">
    <citation type="submission" date="2018-02" db="EMBL/GenBank/DDBJ databases">
        <authorList>
            <person name="Moore K."/>
            <person name="Momper L."/>
        </authorList>
    </citation>
    <scope>NUCLEOTIDE SEQUENCE [LARGE SCALE GENOMIC DNA]</scope>
    <source>
        <strain evidence="2">ULC18</strain>
    </source>
</reference>
<evidence type="ECO:0000313" key="2">
    <source>
        <dbReference type="Proteomes" id="UP000239576"/>
    </source>
</evidence>
<name>A0A2T1DSZ7_9CYAN</name>
<evidence type="ECO:0000313" key="1">
    <source>
        <dbReference type="EMBL" id="PSB23646.1"/>
    </source>
</evidence>
<dbReference type="Proteomes" id="UP000239576">
    <property type="component" value="Unassembled WGS sequence"/>
</dbReference>
<accession>A0A2T1DSZ7</accession>
<protein>
    <submittedName>
        <fullName evidence="1">Uncharacterized protein</fullName>
    </submittedName>
</protein>
<proteinExistence type="predicted"/>
<comment type="caution">
    <text evidence="1">The sequence shown here is derived from an EMBL/GenBank/DDBJ whole genome shotgun (WGS) entry which is preliminary data.</text>
</comment>
<dbReference type="EMBL" id="PVWK01000160">
    <property type="protein sequence ID" value="PSB23646.1"/>
    <property type="molecule type" value="Genomic_DNA"/>
</dbReference>
<keyword evidence="2" id="KW-1185">Reference proteome</keyword>
<dbReference type="AlphaFoldDB" id="A0A2T1DSZ7"/>
<dbReference type="RefSeq" id="WP_106261113.1">
    <property type="nucleotide sequence ID" value="NZ_CAWNSW010000141.1"/>
</dbReference>
<sequence length="70" mass="7495">MVPFEPLLCPCCTPALLQTLAHSDLTRIPQQMLWLGTGALSAVVNRSPEVRSPIVTVADAIAPQDQTLTP</sequence>
<reference evidence="1 2" key="2">
    <citation type="submission" date="2018-03" db="EMBL/GenBank/DDBJ databases">
        <title>The ancient ancestry and fast evolution of plastids.</title>
        <authorList>
            <person name="Moore K.R."/>
            <person name="Magnabosco C."/>
            <person name="Momper L."/>
            <person name="Gold D.A."/>
            <person name="Bosak T."/>
            <person name="Fournier G.P."/>
        </authorList>
    </citation>
    <scope>NUCLEOTIDE SEQUENCE [LARGE SCALE GENOMIC DNA]</scope>
    <source>
        <strain evidence="1 2">ULC18</strain>
    </source>
</reference>
<gene>
    <name evidence="1" type="ORF">C7B82_30725</name>
</gene>